<comment type="caution">
    <text evidence="2">The sequence shown here is derived from an EMBL/GenBank/DDBJ whole genome shotgun (WGS) entry which is preliminary data.</text>
</comment>
<evidence type="ECO:0000259" key="1">
    <source>
        <dbReference type="Pfam" id="PF12705"/>
    </source>
</evidence>
<dbReference type="InterPro" id="IPR038726">
    <property type="entry name" value="PDDEXK_AddAB-type"/>
</dbReference>
<dbReference type="Pfam" id="PF12705">
    <property type="entry name" value="PDDEXK_1"/>
    <property type="match status" value="1"/>
</dbReference>
<gene>
    <name evidence="2" type="ORF">GYA55_09280</name>
</gene>
<reference evidence="2 3" key="1">
    <citation type="journal article" date="2020" name="Biotechnol. Biofuels">
        <title>New insights from the biogas microbiome by comprehensive genome-resolved metagenomics of nearly 1600 species originating from multiple anaerobic digesters.</title>
        <authorList>
            <person name="Campanaro S."/>
            <person name="Treu L."/>
            <person name="Rodriguez-R L.M."/>
            <person name="Kovalovszki A."/>
            <person name="Ziels R.M."/>
            <person name="Maus I."/>
            <person name="Zhu X."/>
            <person name="Kougias P.G."/>
            <person name="Basile A."/>
            <person name="Luo G."/>
            <person name="Schluter A."/>
            <person name="Konstantinidis K.T."/>
            <person name="Angelidaki I."/>
        </authorList>
    </citation>
    <scope>NUCLEOTIDE SEQUENCE [LARGE SCALE GENOMIC DNA]</scope>
    <source>
        <strain evidence="2">AS27yjCOA_65</strain>
    </source>
</reference>
<organism evidence="2 3">
    <name type="scientific">SAR324 cluster bacterium</name>
    <dbReference type="NCBI Taxonomy" id="2024889"/>
    <lineage>
        <taxon>Bacteria</taxon>
        <taxon>Deltaproteobacteria</taxon>
        <taxon>SAR324 cluster</taxon>
    </lineage>
</organism>
<dbReference type="AlphaFoldDB" id="A0A7X9ILU1"/>
<feature type="domain" description="PD-(D/E)XK endonuclease-like" evidence="1">
    <location>
        <begin position="654"/>
        <end position="899"/>
    </location>
</feature>
<evidence type="ECO:0000313" key="3">
    <source>
        <dbReference type="Proteomes" id="UP000524246"/>
    </source>
</evidence>
<protein>
    <recommendedName>
        <fullName evidence="1">PD-(D/E)XK endonuclease-like domain-containing protein</fullName>
    </recommendedName>
</protein>
<dbReference type="InterPro" id="IPR027417">
    <property type="entry name" value="P-loop_NTPase"/>
</dbReference>
<dbReference type="Gene3D" id="3.90.320.10">
    <property type="match status" value="1"/>
</dbReference>
<accession>A0A7X9ILU1</accession>
<sequence length="945" mass="107533">MIERIFLDWDQPFLAQAVDWLLLRYRTKHECQMQGHFLVLPGQRASRRCLELLLEKTEAEKLSLVPPKIVSVGLLPEIIATISQESASEMQCIFAWIQALKSIKPKVLRALIPLPPEPEENHSWLLLAERIHGIYEEISGASLSFEDVIARIRSSSHFSDEARWEVLALVFERYANELESIGLSDRHMLRKYSQVEKSFQLSGDLVLLSTVDLNELSKSMLRKLNSPVFSLIHAPQDYSKSFDDIGCLITEKWLELEIKVRDEEFEIVEKASETGALLISKLKEFNEEISTSDLRVGLCDAALSPYIIQSLIEEGIPVRDAGGVKASNLSIYAFLKTLRDFLVLRRFFLFGSLLRLPEVEVWLRQYFEAQGLNEFAELDYLSILDEYQSSHLQAQIGDDIFGQGELAELVRKIYQALKILIGDFFGSAKSLNSWAESLISLLLRLYENCKAKDASRSSNAFLGQLEAIHGIALEFFTLQGNAMAIDGAEALSLFIHRLAFKEIHTDCNLPAVELLGWLELRLDDAPIVFVTGFNETFVPESLNADPFLPDSLRSLLGLLDNDKRYSRDAYALASMLRSKKKLFLIGSKQSPQGNHLLPSRLLYTGSPEELTKRIAKIFTNVEKKNIPKPRTETEGQYFSMPLPPVKMPKALESVSVSGFGDYLQCPYRFYLNHVLRLGVLDDNMLEMDPLYFGSLAHEVLADFGRSSLKTSSNADEISDFLCSSLSGRCLKIFGWKVLPAVLVQIEQLKERLIAFAKWQAKWREEGWEIKDIELAFKDKDFILSDSGNILKVTGRIDRIDYHPDQKRFMVFDYKVGDLKSYPENVHRKRKEWVDLQLPIYHYYLCKIRGVKNPLDLGLISLCADLEQVGAEIAAWSEEDLQSAYLCMKEVAKKILSQEFWPPSEKKYQHDDFKILCGFGQVKSPLTEGTLVLKDAFSKDLGGRLV</sequence>
<dbReference type="InterPro" id="IPR011604">
    <property type="entry name" value="PDDEXK-like_dom_sf"/>
</dbReference>
<dbReference type="Proteomes" id="UP000524246">
    <property type="component" value="Unassembled WGS sequence"/>
</dbReference>
<dbReference type="SUPFAM" id="SSF52540">
    <property type="entry name" value="P-loop containing nucleoside triphosphate hydrolases"/>
    <property type="match status" value="1"/>
</dbReference>
<dbReference type="EMBL" id="JAAZON010000417">
    <property type="protein sequence ID" value="NMC63345.1"/>
    <property type="molecule type" value="Genomic_DNA"/>
</dbReference>
<proteinExistence type="predicted"/>
<name>A0A7X9ILU1_9DELT</name>
<evidence type="ECO:0000313" key="2">
    <source>
        <dbReference type="EMBL" id="NMC63345.1"/>
    </source>
</evidence>